<proteinExistence type="inferred from homology"/>
<dbReference type="InterPro" id="IPR019763">
    <property type="entry name" value="Dynein_light_1/2_CS"/>
</dbReference>
<comment type="subcellular location">
    <subcellularLocation>
        <location evidence="1 8">Cytoplasm</location>
        <location evidence="1 8">Cytoskeleton</location>
    </subcellularLocation>
</comment>
<keyword evidence="10" id="KW-1185">Reference proteome</keyword>
<evidence type="ECO:0000256" key="1">
    <source>
        <dbReference type="ARBA" id="ARBA00004245"/>
    </source>
</evidence>
<keyword evidence="4 8" id="KW-0493">Microtubule</keyword>
<dbReference type="Pfam" id="PF01221">
    <property type="entry name" value="Dynein_light"/>
    <property type="match status" value="1"/>
</dbReference>
<dbReference type="AlphaFoldDB" id="M1VCR4"/>
<evidence type="ECO:0000256" key="5">
    <source>
        <dbReference type="ARBA" id="ARBA00023017"/>
    </source>
</evidence>
<dbReference type="SMART" id="SM01375">
    <property type="entry name" value="Dynein_light"/>
    <property type="match status" value="1"/>
</dbReference>
<dbReference type="PANTHER" id="PTHR11886">
    <property type="entry name" value="DYNEIN LIGHT CHAIN"/>
    <property type="match status" value="1"/>
</dbReference>
<dbReference type="STRING" id="280699.M1VCR4"/>
<keyword evidence="5 8" id="KW-0243">Dynein</keyword>
<gene>
    <name evidence="9" type="ORF">CYME_CMT356C</name>
</gene>
<dbReference type="SUPFAM" id="SSF54648">
    <property type="entry name" value="DLC"/>
    <property type="match status" value="1"/>
</dbReference>
<dbReference type="GO" id="GO:0045505">
    <property type="term" value="F:dynein intermediate chain binding"/>
    <property type="evidence" value="ECO:0007669"/>
    <property type="project" value="TreeGrafter"/>
</dbReference>
<dbReference type="EMBL" id="AP006502">
    <property type="protein sequence ID" value="BAM83309.1"/>
    <property type="molecule type" value="Genomic_DNA"/>
</dbReference>
<evidence type="ECO:0000256" key="7">
    <source>
        <dbReference type="ARBA" id="ARBA00023212"/>
    </source>
</evidence>
<dbReference type="CDD" id="cd21452">
    <property type="entry name" value="DLC-like_DYNLL1_DYNLL2"/>
    <property type="match status" value="1"/>
</dbReference>
<reference evidence="9 10" key="2">
    <citation type="journal article" date="2007" name="BMC Biol.">
        <title>A 100%-complete sequence reveals unusually simple genomic features in the hot-spring red alga Cyanidioschyzon merolae.</title>
        <authorList>
            <person name="Nozaki H."/>
            <person name="Takano H."/>
            <person name="Misumi O."/>
            <person name="Terasawa K."/>
            <person name="Matsuzaki M."/>
            <person name="Maruyama S."/>
            <person name="Nishida K."/>
            <person name="Yagisawa F."/>
            <person name="Yoshida Y."/>
            <person name="Fujiwara T."/>
            <person name="Takio S."/>
            <person name="Tamura K."/>
            <person name="Chung S.J."/>
            <person name="Nakamura S."/>
            <person name="Kuroiwa H."/>
            <person name="Tanaka K."/>
            <person name="Sato N."/>
            <person name="Kuroiwa T."/>
        </authorList>
    </citation>
    <scope>NUCLEOTIDE SEQUENCE [LARGE SCALE GENOMIC DNA]</scope>
    <source>
        <strain evidence="9 10">10D</strain>
    </source>
</reference>
<evidence type="ECO:0000256" key="8">
    <source>
        <dbReference type="RuleBase" id="RU365010"/>
    </source>
</evidence>
<evidence type="ECO:0000313" key="10">
    <source>
        <dbReference type="Proteomes" id="UP000007014"/>
    </source>
</evidence>
<evidence type="ECO:0000313" key="9">
    <source>
        <dbReference type="EMBL" id="BAM83309.1"/>
    </source>
</evidence>
<dbReference type="KEGG" id="cme:CYME_CMT356C"/>
<evidence type="ECO:0000256" key="6">
    <source>
        <dbReference type="ARBA" id="ARBA00023175"/>
    </source>
</evidence>
<evidence type="ECO:0000256" key="2">
    <source>
        <dbReference type="ARBA" id="ARBA00010156"/>
    </source>
</evidence>
<organism evidence="9 10">
    <name type="scientific">Cyanidioschyzon merolae (strain NIES-3377 / 10D)</name>
    <name type="common">Unicellular red alga</name>
    <dbReference type="NCBI Taxonomy" id="280699"/>
    <lineage>
        <taxon>Eukaryota</taxon>
        <taxon>Rhodophyta</taxon>
        <taxon>Bangiophyceae</taxon>
        <taxon>Cyanidiales</taxon>
        <taxon>Cyanidiaceae</taxon>
        <taxon>Cyanidioschyzon</taxon>
    </lineage>
</organism>
<evidence type="ECO:0000256" key="4">
    <source>
        <dbReference type="ARBA" id="ARBA00022701"/>
    </source>
</evidence>
<dbReference type="InterPro" id="IPR037177">
    <property type="entry name" value="DLC_sf"/>
</dbReference>
<keyword evidence="3 8" id="KW-0963">Cytoplasm</keyword>
<accession>M1VCR4</accession>
<protein>
    <recommendedName>
        <fullName evidence="8">Dynein light chain</fullName>
    </recommendedName>
</protein>
<dbReference type="PROSITE" id="PS01239">
    <property type="entry name" value="DYNEIN_LIGHT_1"/>
    <property type="match status" value="1"/>
</dbReference>
<sequence length="89" mass="10146">MQGRKCVIKSVDMPEDRQQFAVETATKAIENYQVEKDVAAAIKKEFDAKYGPTWHCIVGRNFGSYVTHETGCFIYFYLDQIAVLLFKSG</sequence>
<comment type="similarity">
    <text evidence="2 8">Belongs to the dynein light chain family.</text>
</comment>
<dbReference type="RefSeq" id="XP_005539345.1">
    <property type="nucleotide sequence ID" value="XM_005539288.1"/>
</dbReference>
<dbReference type="GO" id="GO:0044458">
    <property type="term" value="P:motile cilium assembly"/>
    <property type="evidence" value="ECO:0007669"/>
    <property type="project" value="TreeGrafter"/>
</dbReference>
<dbReference type="Proteomes" id="UP000007014">
    <property type="component" value="Chromosome 20"/>
</dbReference>
<dbReference type="GeneID" id="16998095"/>
<dbReference type="GO" id="GO:0005874">
    <property type="term" value="C:microtubule"/>
    <property type="evidence" value="ECO:0007669"/>
    <property type="project" value="UniProtKB-KW"/>
</dbReference>
<dbReference type="PANTHER" id="PTHR11886:SF35">
    <property type="entry name" value="DYNEIN LIGHT CHAIN"/>
    <property type="match status" value="1"/>
</dbReference>
<keyword evidence="7 8" id="KW-0206">Cytoskeleton</keyword>
<dbReference type="OrthoDB" id="10033309at2759"/>
<dbReference type="Gene3D" id="3.30.740.10">
    <property type="entry name" value="Protein Inhibitor Of Neuronal Nitric Oxide Synthase"/>
    <property type="match status" value="1"/>
</dbReference>
<dbReference type="GO" id="GO:0035721">
    <property type="term" value="P:intraciliary retrograde transport"/>
    <property type="evidence" value="ECO:0007669"/>
    <property type="project" value="TreeGrafter"/>
</dbReference>
<evidence type="ECO:0000256" key="3">
    <source>
        <dbReference type="ARBA" id="ARBA00022490"/>
    </source>
</evidence>
<dbReference type="GO" id="GO:0005929">
    <property type="term" value="C:cilium"/>
    <property type="evidence" value="ECO:0007669"/>
    <property type="project" value="GOC"/>
</dbReference>
<name>M1VCR4_CYAM1</name>
<keyword evidence="6 8" id="KW-0505">Motor protein</keyword>
<dbReference type="InterPro" id="IPR001372">
    <property type="entry name" value="Dynein_light_chain_typ-1/2"/>
</dbReference>
<dbReference type="FunFam" id="3.30.740.10:FF:000001">
    <property type="entry name" value="Dynein light chain"/>
    <property type="match status" value="1"/>
</dbReference>
<dbReference type="GO" id="GO:0005868">
    <property type="term" value="C:cytoplasmic dynein complex"/>
    <property type="evidence" value="ECO:0007669"/>
    <property type="project" value="TreeGrafter"/>
</dbReference>
<reference evidence="9 10" key="1">
    <citation type="journal article" date="2004" name="Nature">
        <title>Genome sequence of the ultrasmall unicellular red alga Cyanidioschyzon merolae 10D.</title>
        <authorList>
            <person name="Matsuzaki M."/>
            <person name="Misumi O."/>
            <person name="Shin-i T."/>
            <person name="Maruyama S."/>
            <person name="Takahara M."/>
            <person name="Miyagishima S."/>
            <person name="Mori T."/>
            <person name="Nishida K."/>
            <person name="Yagisawa F."/>
            <person name="Nishida K."/>
            <person name="Yoshida Y."/>
            <person name="Nishimura Y."/>
            <person name="Nakao S."/>
            <person name="Kobayashi T."/>
            <person name="Momoyama Y."/>
            <person name="Higashiyama T."/>
            <person name="Minoda A."/>
            <person name="Sano M."/>
            <person name="Nomoto H."/>
            <person name="Oishi K."/>
            <person name="Hayashi H."/>
            <person name="Ohta F."/>
            <person name="Nishizaka S."/>
            <person name="Haga S."/>
            <person name="Miura S."/>
            <person name="Morishita T."/>
            <person name="Kabeya Y."/>
            <person name="Terasawa K."/>
            <person name="Suzuki Y."/>
            <person name="Ishii Y."/>
            <person name="Asakawa S."/>
            <person name="Takano H."/>
            <person name="Ohta N."/>
            <person name="Kuroiwa H."/>
            <person name="Tanaka K."/>
            <person name="Shimizu N."/>
            <person name="Sugano S."/>
            <person name="Sato N."/>
            <person name="Nozaki H."/>
            <person name="Ogasawara N."/>
            <person name="Kohara Y."/>
            <person name="Kuroiwa T."/>
        </authorList>
    </citation>
    <scope>NUCLEOTIDE SEQUENCE [LARGE SCALE GENOMIC DNA]</scope>
    <source>
        <strain evidence="9 10">10D</strain>
    </source>
</reference>